<name>B0VUK4_ACIBS</name>
<sequence>MTMKKDMTPYVPLTPRLVVADPNQMPILAYFMTILDAASKQELDFNHTPELFGFLSINPNQINDLAELTSLEPIDVADLKKALGSLIYPVFRGETTINSPLWNNQPIVVWQFQLNVMNSWNFKTMNNSVDRAVVSFDQVIGMVRILRSSLEARHQDPEITLNANDIANVLLMVEEKLSEVQQLLDPEMGILDD</sequence>
<proteinExistence type="predicted"/>
<reference evidence="1 2" key="1">
    <citation type="journal article" date="2008" name="PLoS ONE">
        <title>Comparative analysis of Acinetobacters: three genomes for three lifestyles.</title>
        <authorList>
            <person name="Vallenet D."/>
            <person name="Nordmann P."/>
            <person name="Barbe V."/>
            <person name="Poirel L."/>
            <person name="Mangenot S."/>
            <person name="Bataille E."/>
            <person name="Dossat C."/>
            <person name="Gas S."/>
            <person name="Kreimeyer A."/>
            <person name="Lenoble P."/>
            <person name="Oztas S."/>
            <person name="Poulain J."/>
            <person name="Segurens B."/>
            <person name="Robert C."/>
            <person name="Abergel C."/>
            <person name="Claverie J.M."/>
            <person name="Raoult D."/>
            <person name="Medigue C."/>
            <person name="Weissenbach J."/>
            <person name="Cruveiller S."/>
        </authorList>
    </citation>
    <scope>NUCLEOTIDE SEQUENCE [LARGE SCALE GENOMIC DNA]</scope>
    <source>
        <strain evidence="1 2">SDF</strain>
    </source>
</reference>
<accession>B0VUK4</accession>
<organism evidence="1 2">
    <name type="scientific">Acinetobacter baumannii (strain SDF)</name>
    <dbReference type="NCBI Taxonomy" id="509170"/>
    <lineage>
        <taxon>Bacteria</taxon>
        <taxon>Pseudomonadati</taxon>
        <taxon>Pseudomonadota</taxon>
        <taxon>Gammaproteobacteria</taxon>
        <taxon>Moraxellales</taxon>
        <taxon>Moraxellaceae</taxon>
        <taxon>Acinetobacter</taxon>
        <taxon>Acinetobacter calcoaceticus/baumannii complex</taxon>
    </lineage>
</organism>
<dbReference type="AlphaFoldDB" id="B0VUK4"/>
<protein>
    <submittedName>
        <fullName evidence="1">Uncharacterized protein</fullName>
    </submittedName>
</protein>
<dbReference type="HOGENOM" id="CLU_1472207_0_0_6"/>
<dbReference type="BioCyc" id="ABAU509170:GCL9-2273-MONOMER"/>
<evidence type="ECO:0000313" key="2">
    <source>
        <dbReference type="Proteomes" id="UP000001741"/>
    </source>
</evidence>
<gene>
    <name evidence="1" type="ordered locus">ABSDF2765</name>
</gene>
<dbReference type="KEGG" id="abm:ABSDF2765"/>
<dbReference type="Proteomes" id="UP000001741">
    <property type="component" value="Chromosome"/>
</dbReference>
<dbReference type="EMBL" id="CU468230">
    <property type="protein sequence ID" value="CAP02066.1"/>
    <property type="molecule type" value="Genomic_DNA"/>
</dbReference>
<evidence type="ECO:0000313" key="1">
    <source>
        <dbReference type="EMBL" id="CAP02066.1"/>
    </source>
</evidence>